<reference evidence="1 2" key="1">
    <citation type="submission" date="2017-12" db="EMBL/GenBank/DDBJ databases">
        <title>Streptomyces populusis sp. nov., a novel endophytic actinobacterium isolated from stems of Populus adenopoda Maxim.</title>
        <authorList>
            <person name="Wang Z."/>
        </authorList>
    </citation>
    <scope>NUCLEOTIDE SEQUENCE [LARGE SCALE GENOMIC DNA]</scope>
    <source>
        <strain evidence="1 2">A249</strain>
    </source>
</reference>
<gene>
    <name evidence="1" type="ORF">CW362_35315</name>
</gene>
<dbReference type="OrthoDB" id="4172493at2"/>
<name>A0A2I0SEN1_9ACTN</name>
<evidence type="ECO:0000313" key="2">
    <source>
        <dbReference type="Proteomes" id="UP000236178"/>
    </source>
</evidence>
<comment type="caution">
    <text evidence="1">The sequence shown here is derived from an EMBL/GenBank/DDBJ whole genome shotgun (WGS) entry which is preliminary data.</text>
</comment>
<dbReference type="RefSeq" id="WP_103553704.1">
    <property type="nucleotide sequence ID" value="NZ_JBHJSK010000023.1"/>
</dbReference>
<accession>A0A2I0SEN1</accession>
<evidence type="ECO:0008006" key="3">
    <source>
        <dbReference type="Google" id="ProtNLM"/>
    </source>
</evidence>
<sequence>MHGHVRTVTGDEPISMIKVSVYRPDLTLVDRAYTNDDGSYSVDVPAGETVTVRFDTHHSLDNADGWQPSLVTDAVTDDAVPLDRLLVPVGQFADTARGIDVLAAFLLASAVEGPEYAAHATTRLSQIKQNTLLLQHIQAALLQHFTERADA</sequence>
<evidence type="ECO:0000313" key="1">
    <source>
        <dbReference type="EMBL" id="PKT68388.1"/>
    </source>
</evidence>
<dbReference type="EMBL" id="PJOS01000113">
    <property type="protein sequence ID" value="PKT68388.1"/>
    <property type="molecule type" value="Genomic_DNA"/>
</dbReference>
<protein>
    <recommendedName>
        <fullName evidence="3">Carboxypeptidase regulatory-like domain-containing protein</fullName>
    </recommendedName>
</protein>
<keyword evidence="2" id="KW-1185">Reference proteome</keyword>
<dbReference type="Gene3D" id="2.60.40.10">
    <property type="entry name" value="Immunoglobulins"/>
    <property type="match status" value="1"/>
</dbReference>
<dbReference type="Proteomes" id="UP000236178">
    <property type="component" value="Unassembled WGS sequence"/>
</dbReference>
<dbReference type="GO" id="GO:0005975">
    <property type="term" value="P:carbohydrate metabolic process"/>
    <property type="evidence" value="ECO:0007669"/>
    <property type="project" value="UniProtKB-ARBA"/>
</dbReference>
<dbReference type="InterPro" id="IPR008969">
    <property type="entry name" value="CarboxyPept-like_regulatory"/>
</dbReference>
<dbReference type="InterPro" id="IPR013783">
    <property type="entry name" value="Ig-like_fold"/>
</dbReference>
<proteinExistence type="predicted"/>
<dbReference type="AlphaFoldDB" id="A0A2I0SEN1"/>
<organism evidence="1 2">
    <name type="scientific">Streptomyces populi</name>
    <dbReference type="NCBI Taxonomy" id="2058924"/>
    <lineage>
        <taxon>Bacteria</taxon>
        <taxon>Bacillati</taxon>
        <taxon>Actinomycetota</taxon>
        <taxon>Actinomycetes</taxon>
        <taxon>Kitasatosporales</taxon>
        <taxon>Streptomycetaceae</taxon>
        <taxon>Streptomyces</taxon>
    </lineage>
</organism>
<dbReference type="SUPFAM" id="SSF49464">
    <property type="entry name" value="Carboxypeptidase regulatory domain-like"/>
    <property type="match status" value="1"/>
</dbReference>